<reference evidence="16" key="1">
    <citation type="journal article" date="2020" name="Appl. Environ. Microbiol.">
        <title>Diazotrophic Anaeromyxobacter Isolates from Soils.</title>
        <authorList>
            <person name="Masuda Y."/>
            <person name="Yamanaka H."/>
            <person name="Xu Z.X."/>
            <person name="Shiratori Y."/>
            <person name="Aono T."/>
            <person name="Amachi S."/>
            <person name="Senoo K."/>
            <person name="Itoh H."/>
        </authorList>
    </citation>
    <scope>NUCLEOTIDE SEQUENCE [LARGE SCALE GENOMIC DNA]</scope>
    <source>
        <strain evidence="16">R267</strain>
    </source>
</reference>
<feature type="transmembrane region" description="Helical" evidence="13">
    <location>
        <begin position="131"/>
        <end position="154"/>
    </location>
</feature>
<keyword evidence="5" id="KW-1003">Cell membrane</keyword>
<keyword evidence="6" id="KW-0349">Heme</keyword>
<dbReference type="InterPro" id="IPR011577">
    <property type="entry name" value="Cyt_b561_bac/Ni-Hgenase"/>
</dbReference>
<comment type="similarity">
    <text evidence="3">Belongs to the formate dehydrogenase gamma subunit family.</text>
</comment>
<organism evidence="15 16">
    <name type="scientific">Anaeromyxobacter diazotrophicus</name>
    <dbReference type="NCBI Taxonomy" id="2590199"/>
    <lineage>
        <taxon>Bacteria</taxon>
        <taxon>Pseudomonadati</taxon>
        <taxon>Myxococcota</taxon>
        <taxon>Myxococcia</taxon>
        <taxon>Myxococcales</taxon>
        <taxon>Cystobacterineae</taxon>
        <taxon>Anaeromyxobacteraceae</taxon>
        <taxon>Anaeromyxobacter</taxon>
    </lineage>
</organism>
<evidence type="ECO:0000256" key="9">
    <source>
        <dbReference type="ARBA" id="ARBA00022982"/>
    </source>
</evidence>
<dbReference type="GO" id="GO:0009326">
    <property type="term" value="C:formate dehydrogenase complex"/>
    <property type="evidence" value="ECO:0007669"/>
    <property type="project" value="InterPro"/>
</dbReference>
<keyword evidence="16" id="KW-1185">Reference proteome</keyword>
<dbReference type="RefSeq" id="WP_176064542.1">
    <property type="nucleotide sequence ID" value="NZ_BJTG01000004.1"/>
</dbReference>
<evidence type="ECO:0000256" key="12">
    <source>
        <dbReference type="ARBA" id="ARBA00023136"/>
    </source>
</evidence>
<evidence type="ECO:0000256" key="8">
    <source>
        <dbReference type="ARBA" id="ARBA00022723"/>
    </source>
</evidence>
<keyword evidence="11" id="KW-0408">Iron</keyword>
<evidence type="ECO:0000256" key="2">
    <source>
        <dbReference type="ARBA" id="ARBA00004651"/>
    </source>
</evidence>
<dbReference type="GO" id="GO:0009055">
    <property type="term" value="F:electron transfer activity"/>
    <property type="evidence" value="ECO:0007669"/>
    <property type="project" value="InterPro"/>
</dbReference>
<comment type="subcellular location">
    <subcellularLocation>
        <location evidence="2">Cell membrane</location>
        <topology evidence="2">Multi-pass membrane protein</topology>
    </subcellularLocation>
</comment>
<proteinExistence type="inferred from homology"/>
<dbReference type="InterPro" id="IPR051817">
    <property type="entry name" value="FDH_cytochrome_b556_subunit"/>
</dbReference>
<name>A0A7I9VLH8_9BACT</name>
<evidence type="ECO:0000256" key="7">
    <source>
        <dbReference type="ARBA" id="ARBA00022692"/>
    </source>
</evidence>
<dbReference type="GO" id="GO:0008863">
    <property type="term" value="F:formate dehydrogenase (NAD+) activity"/>
    <property type="evidence" value="ECO:0007669"/>
    <property type="project" value="InterPro"/>
</dbReference>
<evidence type="ECO:0000256" key="13">
    <source>
        <dbReference type="SAM" id="Phobius"/>
    </source>
</evidence>
<evidence type="ECO:0000256" key="11">
    <source>
        <dbReference type="ARBA" id="ARBA00023004"/>
    </source>
</evidence>
<dbReference type="GO" id="GO:0015944">
    <property type="term" value="P:formate oxidation"/>
    <property type="evidence" value="ECO:0007669"/>
    <property type="project" value="TreeGrafter"/>
</dbReference>
<dbReference type="GO" id="GO:0022904">
    <property type="term" value="P:respiratory electron transport chain"/>
    <property type="evidence" value="ECO:0007669"/>
    <property type="project" value="InterPro"/>
</dbReference>
<keyword evidence="4" id="KW-0813">Transport</keyword>
<evidence type="ECO:0000256" key="1">
    <source>
        <dbReference type="ARBA" id="ARBA00001971"/>
    </source>
</evidence>
<evidence type="ECO:0000313" key="16">
    <source>
        <dbReference type="Proteomes" id="UP000503640"/>
    </source>
</evidence>
<dbReference type="GO" id="GO:0009061">
    <property type="term" value="P:anaerobic respiration"/>
    <property type="evidence" value="ECO:0007669"/>
    <property type="project" value="TreeGrafter"/>
</dbReference>
<dbReference type="GO" id="GO:0005886">
    <property type="term" value="C:plasma membrane"/>
    <property type="evidence" value="ECO:0007669"/>
    <property type="project" value="UniProtKB-SubCell"/>
</dbReference>
<sequence>MATTEKDLRTPAAVGHGEEQPLLRRYPEWERLVHWGVAIAYIFLFLSGLALFHPFFFWTAALFGGGPLLRILHPFLGVTLALLFYPYAAQLWRDNLMTPTDWRWTRHAFDYMNKRYENPPDTGKYNGGQKLMYWSMVAVIAVLVTTGVLIWQPYFAPAFSATTRKAAAVLHAISAFIMFVGIGIHVYAGFWTKGSFRAMTRGTVTRGWARLHYPGWYRQMTGKEP</sequence>
<feature type="transmembrane region" description="Helical" evidence="13">
    <location>
        <begin position="68"/>
        <end position="88"/>
    </location>
</feature>
<evidence type="ECO:0000259" key="14">
    <source>
        <dbReference type="Pfam" id="PF01292"/>
    </source>
</evidence>
<keyword evidence="12 13" id="KW-0472">Membrane</keyword>
<dbReference type="PANTHER" id="PTHR30074">
    <property type="entry name" value="FORMATE DEHYDROGENASE, NITRATE-INDUCIBLE, CYTOCHROME B556 FDN SUBUNIT"/>
    <property type="match status" value="1"/>
</dbReference>
<dbReference type="NCBIfam" id="TIGR01583">
    <property type="entry name" value="formate-DH-gamm"/>
    <property type="match status" value="1"/>
</dbReference>
<dbReference type="Proteomes" id="UP000503640">
    <property type="component" value="Unassembled WGS sequence"/>
</dbReference>
<feature type="transmembrane region" description="Helical" evidence="13">
    <location>
        <begin position="32"/>
        <end position="56"/>
    </location>
</feature>
<dbReference type="GO" id="GO:0036397">
    <property type="term" value="F:formate dehydrogenase (quinone) activity"/>
    <property type="evidence" value="ECO:0007669"/>
    <property type="project" value="TreeGrafter"/>
</dbReference>
<feature type="domain" description="Cytochrome b561 bacterial/Ni-hydrogenase" evidence="14">
    <location>
        <begin position="25"/>
        <end position="202"/>
    </location>
</feature>
<dbReference type="InterPro" id="IPR006471">
    <property type="entry name" value="Formate_DH_gsu"/>
</dbReference>
<keyword evidence="8" id="KW-0479">Metal-binding</keyword>
<comment type="caution">
    <text evidence="15">The sequence shown here is derived from an EMBL/GenBank/DDBJ whole genome shotgun (WGS) entry which is preliminary data.</text>
</comment>
<keyword evidence="7 13" id="KW-0812">Transmembrane</keyword>
<dbReference type="AlphaFoldDB" id="A0A7I9VLH8"/>
<dbReference type="InterPro" id="IPR016174">
    <property type="entry name" value="Di-haem_cyt_TM"/>
</dbReference>
<gene>
    <name evidence="15" type="primary">fdoI</name>
    <name evidence="15" type="ORF">AMYX_17890</name>
</gene>
<dbReference type="SUPFAM" id="SSF81342">
    <property type="entry name" value="Transmembrane di-heme cytochromes"/>
    <property type="match status" value="1"/>
</dbReference>
<evidence type="ECO:0000256" key="3">
    <source>
        <dbReference type="ARBA" id="ARBA00010747"/>
    </source>
</evidence>
<accession>A0A7I9VLH8</accession>
<keyword evidence="10 13" id="KW-1133">Transmembrane helix</keyword>
<dbReference type="Gene3D" id="1.20.950.20">
    <property type="entry name" value="Transmembrane di-heme cytochromes, Chain C"/>
    <property type="match status" value="1"/>
</dbReference>
<evidence type="ECO:0000313" key="15">
    <source>
        <dbReference type="EMBL" id="GEJ57048.1"/>
    </source>
</evidence>
<dbReference type="Pfam" id="PF01292">
    <property type="entry name" value="Ni_hydr_CYTB"/>
    <property type="match status" value="1"/>
</dbReference>
<feature type="transmembrane region" description="Helical" evidence="13">
    <location>
        <begin position="166"/>
        <end position="191"/>
    </location>
</feature>
<evidence type="ECO:0000256" key="4">
    <source>
        <dbReference type="ARBA" id="ARBA00022448"/>
    </source>
</evidence>
<dbReference type="EMBL" id="BJTG01000004">
    <property type="protein sequence ID" value="GEJ57048.1"/>
    <property type="molecule type" value="Genomic_DNA"/>
</dbReference>
<evidence type="ECO:0000256" key="6">
    <source>
        <dbReference type="ARBA" id="ARBA00022617"/>
    </source>
</evidence>
<comment type="cofactor">
    <cofactor evidence="1">
        <name>heme</name>
        <dbReference type="ChEBI" id="CHEBI:30413"/>
    </cofactor>
</comment>
<evidence type="ECO:0000256" key="5">
    <source>
        <dbReference type="ARBA" id="ARBA00022475"/>
    </source>
</evidence>
<evidence type="ECO:0000256" key="10">
    <source>
        <dbReference type="ARBA" id="ARBA00022989"/>
    </source>
</evidence>
<dbReference type="PANTHER" id="PTHR30074:SF5">
    <property type="entry name" value="FORMATE DEHYDROGENASE, NITRATE-INDUCIBLE, CYTOCHROME B556(FDN) SUBUNIT"/>
    <property type="match status" value="1"/>
</dbReference>
<dbReference type="GO" id="GO:0046872">
    <property type="term" value="F:metal ion binding"/>
    <property type="evidence" value="ECO:0007669"/>
    <property type="project" value="UniProtKB-KW"/>
</dbReference>
<protein>
    <submittedName>
        <fullName evidence="15">Formate dehydrogenase cytochrome b556 (FDO) subunit</fullName>
    </submittedName>
</protein>
<keyword evidence="9" id="KW-0249">Electron transport</keyword>